<reference evidence="1 2" key="1">
    <citation type="journal article" date="2024" name="Chem. Sci.">
        <title>Discovery of megapolipeptins by genome mining of a Burkholderiales bacteria collection.</title>
        <authorList>
            <person name="Paulo B.S."/>
            <person name="Recchia M.J.J."/>
            <person name="Lee S."/>
            <person name="Fergusson C.H."/>
            <person name="Romanowski S.B."/>
            <person name="Hernandez A."/>
            <person name="Krull N."/>
            <person name="Liu D.Y."/>
            <person name="Cavanagh H."/>
            <person name="Bos A."/>
            <person name="Gray C.A."/>
            <person name="Murphy B.T."/>
            <person name="Linington R.G."/>
            <person name="Eustaquio A.S."/>
        </authorList>
    </citation>
    <scope>NUCLEOTIDE SEQUENCE [LARGE SCALE GENOMIC DNA]</scope>
    <source>
        <strain evidence="1 2">RL18-126-BIB-B</strain>
    </source>
</reference>
<proteinExistence type="predicted"/>
<protein>
    <submittedName>
        <fullName evidence="1">Uncharacterized protein</fullName>
    </submittedName>
</protein>
<dbReference type="EMBL" id="JAQQDW010000242">
    <property type="protein sequence ID" value="MFM0109468.1"/>
    <property type="molecule type" value="Genomic_DNA"/>
</dbReference>
<keyword evidence="2" id="KW-1185">Reference proteome</keyword>
<name>A0ACC7NSZ4_9BURK</name>
<evidence type="ECO:0000313" key="1">
    <source>
        <dbReference type="EMBL" id="MFM0109468.1"/>
    </source>
</evidence>
<dbReference type="Proteomes" id="UP001629235">
    <property type="component" value="Unassembled WGS sequence"/>
</dbReference>
<evidence type="ECO:0000313" key="2">
    <source>
        <dbReference type="Proteomes" id="UP001629235"/>
    </source>
</evidence>
<gene>
    <name evidence="1" type="ORF">PQR01_40490</name>
</gene>
<comment type="caution">
    <text evidence="1">The sequence shown here is derived from an EMBL/GenBank/DDBJ whole genome shotgun (WGS) entry which is preliminary data.</text>
</comment>
<sequence length="76" mass="8348">MNYSGIDLHSNNSVVTVIDETDRVVAEKRLPNDLTKILAFLAPWQTELAGVVVESTYYARPRIMHGLSLSGLDCAA</sequence>
<accession>A0ACC7NSZ4</accession>
<organism evidence="1 2">
    <name type="scientific">Paraburkholderia rhynchosiae</name>
    <dbReference type="NCBI Taxonomy" id="487049"/>
    <lineage>
        <taxon>Bacteria</taxon>
        <taxon>Pseudomonadati</taxon>
        <taxon>Pseudomonadota</taxon>
        <taxon>Betaproteobacteria</taxon>
        <taxon>Burkholderiales</taxon>
        <taxon>Burkholderiaceae</taxon>
        <taxon>Paraburkholderia</taxon>
    </lineage>
</organism>